<evidence type="ECO:0000313" key="2">
    <source>
        <dbReference type="EMBL" id="TNC38644.1"/>
    </source>
</evidence>
<accession>A0A5C4MI69</accession>
<evidence type="ECO:0000313" key="4">
    <source>
        <dbReference type="Proteomes" id="UP000306740"/>
    </source>
</evidence>
<dbReference type="OrthoDB" id="3825962at2"/>
<protein>
    <submittedName>
        <fullName evidence="3">Uncharacterized protein</fullName>
    </submittedName>
</protein>
<name>A0A5C4MI69_9ACTN</name>
<keyword evidence="1" id="KW-0732">Signal</keyword>
<feature type="chain" id="PRO_5036138706" evidence="1">
    <location>
        <begin position="29"/>
        <end position="181"/>
    </location>
</feature>
<comment type="caution">
    <text evidence="3">The sequence shown here is derived from an EMBL/GenBank/DDBJ whole genome shotgun (WGS) entry which is preliminary data.</text>
</comment>
<organism evidence="3 4">
    <name type="scientific">Mumia zhuanghuii</name>
    <dbReference type="NCBI Taxonomy" id="2585211"/>
    <lineage>
        <taxon>Bacteria</taxon>
        <taxon>Bacillati</taxon>
        <taxon>Actinomycetota</taxon>
        <taxon>Actinomycetes</taxon>
        <taxon>Propionibacteriales</taxon>
        <taxon>Nocardioidaceae</taxon>
        <taxon>Mumia</taxon>
    </lineage>
</organism>
<dbReference type="Proteomes" id="UP000306740">
    <property type="component" value="Unassembled WGS sequence"/>
</dbReference>
<dbReference type="AlphaFoldDB" id="A0A5C4MI69"/>
<dbReference type="EMBL" id="VDFR01000081">
    <property type="protein sequence ID" value="TNC43264.1"/>
    <property type="molecule type" value="Genomic_DNA"/>
</dbReference>
<sequence length="181" mass="19727">MTTRLVRIGAVAAGTVLAIGLVPGTAQAASGVVKDPRGDAPRVADITQLRVKNGDARVTGVLTVPYRNKKKLASTDLIIKTRDSGRWTYIVSIARNSQGKVTGKYLGWQRGDDPSSYTRLPCRGIKTSWKGKRTTISVPVRCLTETSSRRVKAKAAILARVGPGHDSYDEVTRYSRYLRRG</sequence>
<evidence type="ECO:0000313" key="3">
    <source>
        <dbReference type="EMBL" id="TNC43264.1"/>
    </source>
</evidence>
<gene>
    <name evidence="3" type="ORF">FHE65_18570</name>
    <name evidence="2" type="ORF">FHE65_24170</name>
</gene>
<feature type="signal peptide" evidence="1">
    <location>
        <begin position="1"/>
        <end position="28"/>
    </location>
</feature>
<reference evidence="3 4" key="1">
    <citation type="submission" date="2019-05" db="EMBL/GenBank/DDBJ databases">
        <title>Mumia sp. nov., isolated from the intestinal contents of plateau pika (Ochotona curzoniae) in the Qinghai-Tibet plateau of China.</title>
        <authorList>
            <person name="Tian Z."/>
        </authorList>
    </citation>
    <scope>NUCLEOTIDE SEQUENCE [LARGE SCALE GENOMIC DNA]</scope>
    <source>
        <strain evidence="4">527</strain>
        <strain evidence="3">Z527</strain>
    </source>
</reference>
<proteinExistence type="predicted"/>
<dbReference type="EMBL" id="VDFR01000118">
    <property type="protein sequence ID" value="TNC38644.1"/>
    <property type="molecule type" value="Genomic_DNA"/>
</dbReference>
<dbReference type="RefSeq" id="WP_139106397.1">
    <property type="nucleotide sequence ID" value="NZ_VDFR01000081.1"/>
</dbReference>
<evidence type="ECO:0000256" key="1">
    <source>
        <dbReference type="SAM" id="SignalP"/>
    </source>
</evidence>